<dbReference type="Proteomes" id="UP000014540">
    <property type="component" value="Unassembled WGS sequence"/>
</dbReference>
<reference evidence="1" key="1">
    <citation type="submission" date="2013-04" db="EMBL/GenBank/DDBJ databases">
        <authorList>
            <person name="Harkins D.M."/>
            <person name="Durkin A.S."/>
            <person name="Selengut J.D."/>
            <person name="Sanka R."/>
            <person name="DePew J."/>
            <person name="Purushe J."/>
            <person name="Ahmed A."/>
            <person name="van der Linden H."/>
            <person name="Goris M.G.A."/>
            <person name="Hartskeerl R.A."/>
            <person name="Vinetz J.M."/>
            <person name="Sutton G.G."/>
            <person name="Nelson W.C."/>
            <person name="Fouts D.E."/>
        </authorList>
    </citation>
    <scope>NUCLEOTIDE SEQUENCE [LARGE SCALE GENOMIC DNA]</scope>
    <source>
        <strain evidence="1">BUT 6</strain>
    </source>
</reference>
<organism evidence="1 2">
    <name type="scientific">Leptospira fainei serovar Hurstbridge str. BUT 6</name>
    <dbReference type="NCBI Taxonomy" id="1193011"/>
    <lineage>
        <taxon>Bacteria</taxon>
        <taxon>Pseudomonadati</taxon>
        <taxon>Spirochaetota</taxon>
        <taxon>Spirochaetia</taxon>
        <taxon>Leptospirales</taxon>
        <taxon>Leptospiraceae</taxon>
        <taxon>Leptospira</taxon>
    </lineage>
</organism>
<dbReference type="EMBL" id="AKWZ02000011">
    <property type="protein sequence ID" value="EPG72588.1"/>
    <property type="molecule type" value="Genomic_DNA"/>
</dbReference>
<name>S3UTL7_9LEPT</name>
<evidence type="ECO:0000313" key="1">
    <source>
        <dbReference type="EMBL" id="EPG72588.1"/>
    </source>
</evidence>
<protein>
    <submittedName>
        <fullName evidence="1">Uncharacterized protein</fullName>
    </submittedName>
</protein>
<sequence>MLKAIHSQENKGESLKKANFVVERLTEMKLKEAAKVV</sequence>
<dbReference type="STRING" id="1193011.LEP1GSC058_0855"/>
<comment type="caution">
    <text evidence="1">The sequence shown here is derived from an EMBL/GenBank/DDBJ whole genome shotgun (WGS) entry which is preliminary data.</text>
</comment>
<keyword evidence="2" id="KW-1185">Reference proteome</keyword>
<accession>S3UTL7</accession>
<gene>
    <name evidence="1" type="ORF">LEP1GSC058_0855</name>
</gene>
<proteinExistence type="predicted"/>
<evidence type="ECO:0000313" key="2">
    <source>
        <dbReference type="Proteomes" id="UP000014540"/>
    </source>
</evidence>
<dbReference type="AlphaFoldDB" id="S3UTL7"/>